<organism evidence="2 3">
    <name type="scientific">Phrynocephalus forsythii</name>
    <dbReference type="NCBI Taxonomy" id="171643"/>
    <lineage>
        <taxon>Eukaryota</taxon>
        <taxon>Metazoa</taxon>
        <taxon>Chordata</taxon>
        <taxon>Craniata</taxon>
        <taxon>Vertebrata</taxon>
        <taxon>Euteleostomi</taxon>
        <taxon>Lepidosauria</taxon>
        <taxon>Squamata</taxon>
        <taxon>Bifurcata</taxon>
        <taxon>Unidentata</taxon>
        <taxon>Episquamata</taxon>
        <taxon>Toxicofera</taxon>
        <taxon>Iguania</taxon>
        <taxon>Acrodonta</taxon>
        <taxon>Agamidae</taxon>
        <taxon>Agaminae</taxon>
        <taxon>Phrynocephalus</taxon>
    </lineage>
</organism>
<proteinExistence type="predicted"/>
<evidence type="ECO:0000313" key="2">
    <source>
        <dbReference type="EMBL" id="KAJ7303191.1"/>
    </source>
</evidence>
<reference evidence="2" key="1">
    <citation type="journal article" date="2023" name="DNA Res.">
        <title>Chromosome-level genome assembly of Phrynocephalus forsythii using third-generation DNA sequencing and Hi-C analysis.</title>
        <authorList>
            <person name="Qi Y."/>
            <person name="Zhao W."/>
            <person name="Zhao Y."/>
            <person name="Niu C."/>
            <person name="Cao S."/>
            <person name="Zhang Y."/>
        </authorList>
    </citation>
    <scope>NUCLEOTIDE SEQUENCE</scope>
    <source>
        <tissue evidence="2">Muscle</tissue>
    </source>
</reference>
<keyword evidence="1" id="KW-0175">Coiled coil</keyword>
<dbReference type="Proteomes" id="UP001142489">
    <property type="component" value="Unassembled WGS sequence"/>
</dbReference>
<protein>
    <submittedName>
        <fullName evidence="2">Uncharacterized protein</fullName>
    </submittedName>
</protein>
<gene>
    <name evidence="2" type="ORF">JRQ81_012125</name>
</gene>
<comment type="caution">
    <text evidence="2">The sequence shown here is derived from an EMBL/GenBank/DDBJ whole genome shotgun (WGS) entry which is preliminary data.</text>
</comment>
<name>A0A9Q0X8I1_9SAUR</name>
<evidence type="ECO:0000256" key="1">
    <source>
        <dbReference type="SAM" id="Coils"/>
    </source>
</evidence>
<accession>A0A9Q0X8I1</accession>
<evidence type="ECO:0000313" key="3">
    <source>
        <dbReference type="Proteomes" id="UP001142489"/>
    </source>
</evidence>
<sequence>MATRTKKKESPSQATNLLKLIAQDSFKNALQDLQANIVKQISNQMQELKTDLKAGIDSNNLKIDAFTQVVKEVEHTVTKMEKELETLKEEKNKDQERLLMIEMDRASYFLIIQNMEEHEGEDLEQLIIEELATQIGLTKEDRIYRVGNTYTRKNKLPKEVHINQ</sequence>
<feature type="coiled-coil region" evidence="1">
    <location>
        <begin position="63"/>
        <end position="104"/>
    </location>
</feature>
<dbReference type="AlphaFoldDB" id="A0A9Q0X8I1"/>
<keyword evidence="3" id="KW-1185">Reference proteome</keyword>
<dbReference type="EMBL" id="JAPFRF010000024">
    <property type="protein sequence ID" value="KAJ7303191.1"/>
    <property type="molecule type" value="Genomic_DNA"/>
</dbReference>
<dbReference type="SUPFAM" id="SSF58100">
    <property type="entry name" value="Bacterial hemolysins"/>
    <property type="match status" value="1"/>
</dbReference>